<reference evidence="4" key="1">
    <citation type="submission" date="2017-01" db="EMBL/GenBank/DDBJ databases">
        <authorList>
            <person name="Varghese N."/>
            <person name="Submissions S."/>
        </authorList>
    </citation>
    <scope>NUCLEOTIDE SEQUENCE [LARGE SCALE GENOMIC DNA]</scope>
    <source>
        <strain evidence="4">DSM 21054</strain>
    </source>
</reference>
<dbReference type="GO" id="GO:0009117">
    <property type="term" value="P:nucleotide metabolic process"/>
    <property type="evidence" value="ECO:0007669"/>
    <property type="project" value="TreeGrafter"/>
</dbReference>
<dbReference type="InterPro" id="IPR001310">
    <property type="entry name" value="Histidine_triad_HIT"/>
</dbReference>
<keyword evidence="4" id="KW-1185">Reference proteome</keyword>
<dbReference type="PANTHER" id="PTHR46648">
    <property type="entry name" value="HIT FAMILY PROTEIN 1"/>
    <property type="match status" value="1"/>
</dbReference>
<dbReference type="SUPFAM" id="SSF54197">
    <property type="entry name" value="HIT-like"/>
    <property type="match status" value="1"/>
</dbReference>
<name>A0A173MFZ4_9BACT</name>
<dbReference type="Gene3D" id="3.30.428.10">
    <property type="entry name" value="HIT-like"/>
    <property type="match status" value="1"/>
</dbReference>
<sequence length="142" mass="16298">MSLTNACMYCGKDQRLTDVMMEICELDSSILYLFKEQTYPGRCVVAYKKEHKEEIFELSEADRNSFMNDVAKVAKAVKTAFNAGKINYGAYGDKMPHIHFHLVPKQEDKPKWGSTFDMQPDEKVFLTEEGYAEVMAKIKAHL</sequence>
<dbReference type="EMBL" id="FTOR01000007">
    <property type="protein sequence ID" value="SIT26873.1"/>
    <property type="molecule type" value="Genomic_DNA"/>
</dbReference>
<dbReference type="RefSeq" id="WP_076380676.1">
    <property type="nucleotide sequence ID" value="NZ_AP017422.1"/>
</dbReference>
<dbReference type="KEGG" id="fln:FLA_2433"/>
<evidence type="ECO:0000313" key="4">
    <source>
        <dbReference type="Proteomes" id="UP000186917"/>
    </source>
</evidence>
<dbReference type="GO" id="GO:0016787">
    <property type="term" value="F:hydrolase activity"/>
    <property type="evidence" value="ECO:0007669"/>
    <property type="project" value="UniProtKB-KW"/>
</dbReference>
<feature type="domain" description="HIT" evidence="2">
    <location>
        <begin position="8"/>
        <end position="112"/>
    </location>
</feature>
<dbReference type="AlphaFoldDB" id="A0A173MFZ4"/>
<dbReference type="PROSITE" id="PS51084">
    <property type="entry name" value="HIT_2"/>
    <property type="match status" value="1"/>
</dbReference>
<proteinExistence type="predicted"/>
<keyword evidence="3" id="KW-0378">Hydrolase</keyword>
<dbReference type="OrthoDB" id="9784774at2"/>
<protein>
    <submittedName>
        <fullName evidence="3">Diadenosine tetraphosphate (Ap4A) hydrolase</fullName>
    </submittedName>
</protein>
<evidence type="ECO:0000313" key="3">
    <source>
        <dbReference type="EMBL" id="SIT26873.1"/>
    </source>
</evidence>
<dbReference type="PANTHER" id="PTHR46648:SF1">
    <property type="entry name" value="ADENOSINE 5'-MONOPHOSPHORAMIDASE HNT1"/>
    <property type="match status" value="1"/>
</dbReference>
<gene>
    <name evidence="3" type="ORF">SAMN05421788_10771</name>
</gene>
<evidence type="ECO:0000256" key="1">
    <source>
        <dbReference type="PROSITE-ProRule" id="PRU00464"/>
    </source>
</evidence>
<evidence type="ECO:0000259" key="2">
    <source>
        <dbReference type="PROSITE" id="PS51084"/>
    </source>
</evidence>
<dbReference type="Proteomes" id="UP000186917">
    <property type="component" value="Unassembled WGS sequence"/>
</dbReference>
<accession>A0A173MFZ4</accession>
<dbReference type="Pfam" id="PF01230">
    <property type="entry name" value="HIT"/>
    <property type="match status" value="1"/>
</dbReference>
<feature type="short sequence motif" description="Histidine triad motif" evidence="1">
    <location>
        <begin position="97"/>
        <end position="101"/>
    </location>
</feature>
<organism evidence="3 4">
    <name type="scientific">Filimonas lacunae</name>
    <dbReference type="NCBI Taxonomy" id="477680"/>
    <lineage>
        <taxon>Bacteria</taxon>
        <taxon>Pseudomonadati</taxon>
        <taxon>Bacteroidota</taxon>
        <taxon>Chitinophagia</taxon>
        <taxon>Chitinophagales</taxon>
        <taxon>Chitinophagaceae</taxon>
        <taxon>Filimonas</taxon>
    </lineage>
</organism>
<dbReference type="InterPro" id="IPR036265">
    <property type="entry name" value="HIT-like_sf"/>
</dbReference>
<dbReference type="InterPro" id="IPR011146">
    <property type="entry name" value="HIT-like"/>
</dbReference>